<dbReference type="PANTHER" id="PTHR11659">
    <property type="entry name" value="GLUTAMYL-TRNA GLN AMIDOTRANSFERASE SUBUNIT B MITOCHONDRIAL AND PROKARYOTIC PET112-RELATED"/>
    <property type="match status" value="1"/>
</dbReference>
<feature type="region of interest" description="Disordered" evidence="8">
    <location>
        <begin position="348"/>
        <end position="367"/>
    </location>
</feature>
<dbReference type="GO" id="GO:0005739">
    <property type="term" value="C:mitochondrion"/>
    <property type="evidence" value="ECO:0007669"/>
    <property type="project" value="UniProtKB-SubCell"/>
</dbReference>
<dbReference type="PROSITE" id="PS01234">
    <property type="entry name" value="GATB"/>
    <property type="match status" value="1"/>
</dbReference>
<comment type="subcellular location">
    <subcellularLocation>
        <location evidence="7">Mitochondrion</location>
    </subcellularLocation>
</comment>
<organism evidence="10">
    <name type="scientific">Phaffia rhodozyma</name>
    <name type="common">Yeast</name>
    <name type="synonym">Xanthophyllomyces dendrorhous</name>
    <dbReference type="NCBI Taxonomy" id="264483"/>
    <lineage>
        <taxon>Eukaryota</taxon>
        <taxon>Fungi</taxon>
        <taxon>Dikarya</taxon>
        <taxon>Basidiomycota</taxon>
        <taxon>Agaricomycotina</taxon>
        <taxon>Tremellomycetes</taxon>
        <taxon>Cystofilobasidiales</taxon>
        <taxon>Mrakiaceae</taxon>
        <taxon>Phaffia</taxon>
    </lineage>
</organism>
<dbReference type="InterPro" id="IPR018027">
    <property type="entry name" value="Asn/Gln_amidotransferase"/>
</dbReference>
<dbReference type="InterPro" id="IPR003789">
    <property type="entry name" value="Asn/Gln_tRNA_amidoTrase-B-like"/>
</dbReference>
<evidence type="ECO:0000259" key="9">
    <source>
        <dbReference type="SMART" id="SM00845"/>
    </source>
</evidence>
<dbReference type="GO" id="GO:0016740">
    <property type="term" value="F:transferase activity"/>
    <property type="evidence" value="ECO:0007669"/>
    <property type="project" value="UniProtKB-KW"/>
</dbReference>
<dbReference type="SUPFAM" id="SSF55931">
    <property type="entry name" value="Glutamine synthetase/guanido kinase"/>
    <property type="match status" value="1"/>
</dbReference>
<dbReference type="InterPro" id="IPR014746">
    <property type="entry name" value="Gln_synth/guanido_kin_cat_dom"/>
</dbReference>
<dbReference type="PANTHER" id="PTHR11659:SF0">
    <property type="entry name" value="GLUTAMYL-TRNA(GLN) AMIDOTRANSFERASE SUBUNIT B, MITOCHONDRIAL"/>
    <property type="match status" value="1"/>
</dbReference>
<dbReference type="Pfam" id="PF02637">
    <property type="entry name" value="GatB_Yqey"/>
    <property type="match status" value="1"/>
</dbReference>
<comment type="function">
    <text evidence="7">Allows the formation of correctly charged Gln-tRNA(Gln) through the transamidation of misacylated Glu-tRNA(Gln) in the mitochondria. The reaction takes place in the presence of glutamine and ATP through an activated gamma-phospho-Glu-tRNA(Gln).</text>
</comment>
<evidence type="ECO:0000256" key="2">
    <source>
        <dbReference type="ARBA" id="ARBA00022598"/>
    </source>
</evidence>
<evidence type="ECO:0000256" key="4">
    <source>
        <dbReference type="ARBA" id="ARBA00022840"/>
    </source>
</evidence>
<dbReference type="InterPro" id="IPR006075">
    <property type="entry name" value="Asn/Gln-tRNA_Trfase_suB/E_cat"/>
</dbReference>
<dbReference type="Pfam" id="PF02934">
    <property type="entry name" value="GatB_N"/>
    <property type="match status" value="1"/>
</dbReference>
<keyword evidence="2 7" id="KW-0436">Ligase</keyword>
<name>A0A0F7SKD6_PHARH</name>
<dbReference type="GO" id="GO:0070681">
    <property type="term" value="P:glutaminyl-tRNAGln biosynthesis via transamidation"/>
    <property type="evidence" value="ECO:0007669"/>
    <property type="project" value="UniProtKB-UniRule"/>
</dbReference>
<comment type="similarity">
    <text evidence="1 7">Belongs to the GatB/GatE family. GatB subfamily.</text>
</comment>
<evidence type="ECO:0000256" key="3">
    <source>
        <dbReference type="ARBA" id="ARBA00022741"/>
    </source>
</evidence>
<keyword evidence="3 7" id="KW-0547">Nucleotide-binding</keyword>
<keyword evidence="7" id="KW-0496">Mitochondrion</keyword>
<dbReference type="NCBIfam" id="NF004012">
    <property type="entry name" value="PRK05477.1-2"/>
    <property type="match status" value="1"/>
</dbReference>
<dbReference type="NCBIfam" id="TIGR00133">
    <property type="entry name" value="gatB"/>
    <property type="match status" value="1"/>
</dbReference>
<comment type="catalytic activity">
    <reaction evidence="6 7">
        <text>L-glutamyl-tRNA(Gln) + L-glutamine + ATP + H2O = L-glutaminyl-tRNA(Gln) + L-glutamate + ADP + phosphate + H(+)</text>
        <dbReference type="Rhea" id="RHEA:17521"/>
        <dbReference type="Rhea" id="RHEA-COMP:9681"/>
        <dbReference type="Rhea" id="RHEA-COMP:9684"/>
        <dbReference type="ChEBI" id="CHEBI:15377"/>
        <dbReference type="ChEBI" id="CHEBI:15378"/>
        <dbReference type="ChEBI" id="CHEBI:29985"/>
        <dbReference type="ChEBI" id="CHEBI:30616"/>
        <dbReference type="ChEBI" id="CHEBI:43474"/>
        <dbReference type="ChEBI" id="CHEBI:58359"/>
        <dbReference type="ChEBI" id="CHEBI:78520"/>
        <dbReference type="ChEBI" id="CHEBI:78521"/>
        <dbReference type="ChEBI" id="CHEBI:456216"/>
    </reaction>
</comment>
<dbReference type="InterPro" id="IPR017958">
    <property type="entry name" value="Gln-tRNA_amidoTrfase_suB_CS"/>
</dbReference>
<dbReference type="EMBL" id="LN483249">
    <property type="protein sequence ID" value="CDZ97884.1"/>
    <property type="molecule type" value="Genomic_DNA"/>
</dbReference>
<dbReference type="InterPro" id="IPR004413">
    <property type="entry name" value="GatB"/>
</dbReference>
<evidence type="ECO:0000256" key="8">
    <source>
        <dbReference type="SAM" id="MobiDB-lite"/>
    </source>
</evidence>
<evidence type="ECO:0000313" key="10">
    <source>
        <dbReference type="EMBL" id="CDZ97884.1"/>
    </source>
</evidence>
<comment type="subunit">
    <text evidence="7">Subunit of the heterotrimeric GatCAB amidotransferase (AdT) complex, composed of A, B and C subunits.</text>
</comment>
<dbReference type="InterPro" id="IPR017959">
    <property type="entry name" value="Asn/Gln-tRNA_amidoTrfase_suB/E"/>
</dbReference>
<proteinExistence type="inferred from homology"/>
<keyword evidence="10" id="KW-0808">Transferase</keyword>
<evidence type="ECO:0000256" key="1">
    <source>
        <dbReference type="ARBA" id="ARBA00005306"/>
    </source>
</evidence>
<dbReference type="SMART" id="SM00845">
    <property type="entry name" value="GatB_Yqey"/>
    <property type="match status" value="1"/>
</dbReference>
<dbReference type="GO" id="GO:0032543">
    <property type="term" value="P:mitochondrial translation"/>
    <property type="evidence" value="ECO:0007669"/>
    <property type="project" value="UniProtKB-UniRule"/>
</dbReference>
<evidence type="ECO:0000256" key="7">
    <source>
        <dbReference type="HAMAP-Rule" id="MF_03147"/>
    </source>
</evidence>
<sequence>MRLIGWETVIGLELHIQFRSSKKLFSASKTVWDSSPNTNVSVLDLGYPGTLPILSPGPVELALQTALALGCTIPPRSMFDRKHYHYHDQPLGYQITQHYHPLALRGSLAIPTKPPKEIRIQQIQLEQDTAKTLGSLTNPNHSLIDFNRAGVGLMEVVTEPDLRSAEDAGAFVKTIRGVLRRIGASDADMEKGSLRVDCNVSINRIGEPPGTRVEIKNLASVQKLTLAVESEIKRHRALLESGNKVLQETRGWDEGVQGTVALRGKESLKDYRYMPDGNLPVLQIDPAYIQSLQETLPVLPLQLLAKLREEYPTVPLSDLETLLGLDPEFYSGVTYFKDLVKKRSCIDSDAKTKDNSEHKQGEGRDPKTCSNWIINELLGEMRSQGKEWPSGSDLEPSMSAGVSVEEMGKLIDLLGERKLSAPSAKTLLHHLVKSPPSPSRVSVLIQKHDLISPVLTPASIRLALSALISSHPDLAETIKSRQKPAVLMKLVGLAREAFGGKVGLDGVKEELEDLLDVKGVLERFLEEKKKRKESSGKRKRGGGADA</sequence>
<dbReference type="EC" id="6.3.5.-" evidence="7"/>
<evidence type="ECO:0000256" key="6">
    <source>
        <dbReference type="ARBA" id="ARBA00047913"/>
    </source>
</evidence>
<accession>A0A0F7SKD6</accession>
<dbReference type="HAMAP" id="MF_00121">
    <property type="entry name" value="GatB"/>
    <property type="match status" value="1"/>
</dbReference>
<dbReference type="AlphaFoldDB" id="A0A0F7SKD6"/>
<keyword evidence="4 7" id="KW-0067">ATP-binding</keyword>
<keyword evidence="5 7" id="KW-0648">Protein biosynthesis</keyword>
<dbReference type="GO" id="GO:0005524">
    <property type="term" value="F:ATP binding"/>
    <property type="evidence" value="ECO:0007669"/>
    <property type="project" value="UniProtKB-KW"/>
</dbReference>
<dbReference type="GO" id="GO:0030956">
    <property type="term" value="C:glutamyl-tRNA(Gln) amidotransferase complex"/>
    <property type="evidence" value="ECO:0007669"/>
    <property type="project" value="UniProtKB-UniRule"/>
</dbReference>
<dbReference type="SUPFAM" id="SSF89095">
    <property type="entry name" value="GatB/YqeY motif"/>
    <property type="match status" value="1"/>
</dbReference>
<feature type="domain" description="Asn/Gln amidotransferase" evidence="9">
    <location>
        <begin position="334"/>
        <end position="515"/>
    </location>
</feature>
<evidence type="ECO:0000256" key="5">
    <source>
        <dbReference type="ARBA" id="ARBA00022917"/>
    </source>
</evidence>
<reference evidence="10" key="1">
    <citation type="submission" date="2014-08" db="EMBL/GenBank/DDBJ databases">
        <authorList>
            <person name="Sharma Rahul"/>
            <person name="Thines Marco"/>
        </authorList>
    </citation>
    <scope>NUCLEOTIDE SEQUENCE</scope>
</reference>
<dbReference type="GO" id="GO:0050567">
    <property type="term" value="F:glutaminyl-tRNA synthase (glutamine-hydrolyzing) activity"/>
    <property type="evidence" value="ECO:0007669"/>
    <property type="project" value="UniProtKB-UniRule"/>
</dbReference>
<protein>
    <recommendedName>
        <fullName evidence="7">Glutamyl-tRNA(Gln) amidotransferase subunit B, mitochondrial</fullName>
        <shortName evidence="7">Glu-AdT subunit B</shortName>
        <ecNumber evidence="7">6.3.5.-</ecNumber>
    </recommendedName>
</protein>